<evidence type="ECO:0000256" key="4">
    <source>
        <dbReference type="ARBA" id="ARBA00022525"/>
    </source>
</evidence>
<keyword evidence="9" id="KW-1185">Reference proteome</keyword>
<keyword evidence="4 6" id="KW-0964">Secreted</keyword>
<feature type="chain" id="PRO_5043103606" description="S-protein homolog" evidence="6">
    <location>
        <begin position="28"/>
        <end position="194"/>
    </location>
</feature>
<feature type="compositionally biased region" description="Basic and acidic residues" evidence="7">
    <location>
        <begin position="55"/>
        <end position="64"/>
    </location>
</feature>
<dbReference type="Pfam" id="PF05938">
    <property type="entry name" value="Self-incomp_S1"/>
    <property type="match status" value="1"/>
</dbReference>
<organism evidence="8 9">
    <name type="scientific">Linum trigynum</name>
    <dbReference type="NCBI Taxonomy" id="586398"/>
    <lineage>
        <taxon>Eukaryota</taxon>
        <taxon>Viridiplantae</taxon>
        <taxon>Streptophyta</taxon>
        <taxon>Embryophyta</taxon>
        <taxon>Tracheophyta</taxon>
        <taxon>Spermatophyta</taxon>
        <taxon>Magnoliopsida</taxon>
        <taxon>eudicotyledons</taxon>
        <taxon>Gunneridae</taxon>
        <taxon>Pentapetalae</taxon>
        <taxon>rosids</taxon>
        <taxon>fabids</taxon>
        <taxon>Malpighiales</taxon>
        <taxon>Linaceae</taxon>
        <taxon>Linum</taxon>
    </lineage>
</organism>
<protein>
    <recommendedName>
        <fullName evidence="6">S-protein homolog</fullName>
    </recommendedName>
</protein>
<evidence type="ECO:0000256" key="5">
    <source>
        <dbReference type="ARBA" id="ARBA00022729"/>
    </source>
</evidence>
<keyword evidence="3 6" id="KW-0713">Self-incompatibility</keyword>
<dbReference type="EMBL" id="OZ034820">
    <property type="protein sequence ID" value="CAL1403655.1"/>
    <property type="molecule type" value="Genomic_DNA"/>
</dbReference>
<dbReference type="InterPro" id="IPR010264">
    <property type="entry name" value="Self-incomp_S1"/>
</dbReference>
<evidence type="ECO:0000313" key="9">
    <source>
        <dbReference type="Proteomes" id="UP001497516"/>
    </source>
</evidence>
<evidence type="ECO:0000256" key="6">
    <source>
        <dbReference type="RuleBase" id="RU367044"/>
    </source>
</evidence>
<reference evidence="8 9" key="1">
    <citation type="submission" date="2024-04" db="EMBL/GenBank/DDBJ databases">
        <authorList>
            <person name="Fracassetti M."/>
        </authorList>
    </citation>
    <scope>NUCLEOTIDE SEQUENCE [LARGE SCALE GENOMIC DNA]</scope>
</reference>
<keyword evidence="5 6" id="KW-0732">Signal</keyword>
<evidence type="ECO:0000313" key="8">
    <source>
        <dbReference type="EMBL" id="CAL1403655.1"/>
    </source>
</evidence>
<evidence type="ECO:0000256" key="3">
    <source>
        <dbReference type="ARBA" id="ARBA00022471"/>
    </source>
</evidence>
<feature type="region of interest" description="Disordered" evidence="7">
    <location>
        <begin position="27"/>
        <end position="72"/>
    </location>
</feature>
<dbReference type="GO" id="GO:0060320">
    <property type="term" value="P:rejection of self pollen"/>
    <property type="evidence" value="ECO:0007669"/>
    <property type="project" value="UniProtKB-KW"/>
</dbReference>
<evidence type="ECO:0000256" key="2">
    <source>
        <dbReference type="ARBA" id="ARBA00005581"/>
    </source>
</evidence>
<dbReference type="PANTHER" id="PTHR31232:SF156">
    <property type="entry name" value="PLANT SELF-INCOMPATIBILITY PROTEIN S1 FAMILY-RELATED"/>
    <property type="match status" value="1"/>
</dbReference>
<evidence type="ECO:0000256" key="7">
    <source>
        <dbReference type="SAM" id="MobiDB-lite"/>
    </source>
</evidence>
<comment type="subcellular location">
    <subcellularLocation>
        <location evidence="1 6">Secreted</location>
    </subcellularLocation>
</comment>
<proteinExistence type="inferred from homology"/>
<sequence length="194" mass="21770">MWITKAPPIAVIIAIFWLAVVAPPASAADATPASPPAQEDVQDSVVPATSPPVKQDAETDDRAPKPGTGVGGLVDSKKGSWWAYMHVHVVNELSGGRAVTVHCKSKNNDMGVHVVPPGSEYQWRFRPSIFGNTVFWCHVAKGNVEVVFDAFNEEDKDPWERIHMDNTYWVARDDAVYLRQFWKNNNMVFWRKWP</sequence>
<name>A0AAV2G204_9ROSI</name>
<accession>A0AAV2G204</accession>
<dbReference type="GO" id="GO:0005576">
    <property type="term" value="C:extracellular region"/>
    <property type="evidence" value="ECO:0007669"/>
    <property type="project" value="UniProtKB-SubCell"/>
</dbReference>
<gene>
    <name evidence="8" type="ORF">LTRI10_LOCUS43569</name>
</gene>
<comment type="similarity">
    <text evidence="2 6">Belongs to the plant self-incompatibility (S1) protein family.</text>
</comment>
<dbReference type="PANTHER" id="PTHR31232">
    <property type="match status" value="1"/>
</dbReference>
<dbReference type="Proteomes" id="UP001497516">
    <property type="component" value="Chromosome 7"/>
</dbReference>
<evidence type="ECO:0000256" key="1">
    <source>
        <dbReference type="ARBA" id="ARBA00004613"/>
    </source>
</evidence>
<feature type="signal peptide" evidence="6">
    <location>
        <begin position="1"/>
        <end position="27"/>
    </location>
</feature>
<dbReference type="AlphaFoldDB" id="A0AAV2G204"/>